<comment type="caution">
    <text evidence="2">The sequence shown here is derived from an EMBL/GenBank/DDBJ whole genome shotgun (WGS) entry which is preliminary data.</text>
</comment>
<evidence type="ECO:0000313" key="3">
    <source>
        <dbReference type="Proteomes" id="UP001231189"/>
    </source>
</evidence>
<protein>
    <recommendedName>
        <fullName evidence="4">DUF4283 domain-containing protein</fullName>
    </recommendedName>
</protein>
<evidence type="ECO:0008006" key="4">
    <source>
        <dbReference type="Google" id="ProtNLM"/>
    </source>
</evidence>
<gene>
    <name evidence="2" type="ORF">QYE76_054020</name>
</gene>
<feature type="region of interest" description="Disordered" evidence="1">
    <location>
        <begin position="187"/>
        <end position="282"/>
    </location>
</feature>
<name>A0AAD8WKZ4_LOLMU</name>
<dbReference type="EMBL" id="JAUUTY010000003">
    <property type="protein sequence ID" value="KAK1665861.1"/>
    <property type="molecule type" value="Genomic_DNA"/>
</dbReference>
<sequence>MGHAIAGAGFFAIEVDPIKGKSNGETFSAVIKFKGTPLSPVQLSDELKDLVDELWDWQVCRLSETEFSVCFPSQATLRMGTRHGKLFLPINKVEVAIREAFLSPKPSLSLPSVWVQLSGVPEDLMEVDRLMAAMVLIGRPLEVDELSLRKFRTEPIRMRFQCRFPERVKGTVQLVVNGEGYNISVRAELGGRSGGNSSGPAPAPSPPGDDDQDDEDYDDLSPSEEEWNDLGKKDTEKRNKAAAEKSQDASKGKEHAHEVRGGGQGAGGYHSAPPLGGTESRLRFLDEYGSNLGTGDVLASFRQPRSLMVPAASPPRPAELSTDSQVSDPAPEGSVDMGLDTGPAAATEGVQGQLSGDGDGDADLTVGASGGDGVLPASPHHMVLSPSVGGVLPAGAAESEKEKGKLAATYSRALKKKKDNPLSVRKSSRHSKAAANLSVLEKAKKLAADKNLDSGTPPPTSLVSLPNDRLAHVLVDSCIIFNPSRGSPSEILDLVRARELAQASIAEAALKREKEVQFAAAREAAAQEAPLSVEDPGLGSPCGVAPGVRSKPKRASAKRPMLSTRKGRGKRAGLQ</sequence>
<dbReference type="Proteomes" id="UP001231189">
    <property type="component" value="Unassembled WGS sequence"/>
</dbReference>
<evidence type="ECO:0000256" key="1">
    <source>
        <dbReference type="SAM" id="MobiDB-lite"/>
    </source>
</evidence>
<feature type="compositionally biased region" description="Acidic residues" evidence="1">
    <location>
        <begin position="208"/>
        <end position="228"/>
    </location>
</feature>
<feature type="compositionally biased region" description="Basic residues" evidence="1">
    <location>
        <begin position="565"/>
        <end position="575"/>
    </location>
</feature>
<reference evidence="2" key="1">
    <citation type="submission" date="2023-07" db="EMBL/GenBank/DDBJ databases">
        <title>A chromosome-level genome assembly of Lolium multiflorum.</title>
        <authorList>
            <person name="Chen Y."/>
            <person name="Copetti D."/>
            <person name="Kolliker R."/>
            <person name="Studer B."/>
        </authorList>
    </citation>
    <scope>NUCLEOTIDE SEQUENCE</scope>
    <source>
        <strain evidence="2">02402/16</strain>
        <tissue evidence="2">Leaf</tissue>
    </source>
</reference>
<feature type="region of interest" description="Disordered" evidence="1">
    <location>
        <begin position="525"/>
        <end position="575"/>
    </location>
</feature>
<dbReference type="PANTHER" id="PTHR33170">
    <property type="entry name" value="DUF4283 DOMAIN-CONTAINING PROTEIN-RELATED"/>
    <property type="match status" value="1"/>
</dbReference>
<organism evidence="2 3">
    <name type="scientific">Lolium multiflorum</name>
    <name type="common">Italian ryegrass</name>
    <name type="synonym">Lolium perenne subsp. multiflorum</name>
    <dbReference type="NCBI Taxonomy" id="4521"/>
    <lineage>
        <taxon>Eukaryota</taxon>
        <taxon>Viridiplantae</taxon>
        <taxon>Streptophyta</taxon>
        <taxon>Embryophyta</taxon>
        <taxon>Tracheophyta</taxon>
        <taxon>Spermatophyta</taxon>
        <taxon>Magnoliopsida</taxon>
        <taxon>Liliopsida</taxon>
        <taxon>Poales</taxon>
        <taxon>Poaceae</taxon>
        <taxon>BOP clade</taxon>
        <taxon>Pooideae</taxon>
        <taxon>Poodae</taxon>
        <taxon>Poeae</taxon>
        <taxon>Poeae Chloroplast Group 2 (Poeae type)</taxon>
        <taxon>Loliodinae</taxon>
        <taxon>Loliinae</taxon>
        <taxon>Lolium</taxon>
    </lineage>
</organism>
<feature type="compositionally biased region" description="Basic and acidic residues" evidence="1">
    <location>
        <begin position="229"/>
        <end position="260"/>
    </location>
</feature>
<evidence type="ECO:0000313" key="2">
    <source>
        <dbReference type="EMBL" id="KAK1665861.1"/>
    </source>
</evidence>
<proteinExistence type="predicted"/>
<accession>A0AAD8WKZ4</accession>
<feature type="region of interest" description="Disordered" evidence="1">
    <location>
        <begin position="308"/>
        <end position="380"/>
    </location>
</feature>
<dbReference type="AlphaFoldDB" id="A0AAD8WKZ4"/>
<keyword evidence="3" id="KW-1185">Reference proteome</keyword>
<dbReference type="PANTHER" id="PTHR33170:SF2">
    <property type="entry name" value="OS12G0531500 PROTEIN"/>
    <property type="match status" value="1"/>
</dbReference>